<sequence length="247" mass="27818">MPYNRTEENQDQYANATFGPPPIADPDDPFRVVNSHLEKMELGKSSSSCKLSFVTRLNRHAALQEFWCASYEEACVYQNLAGHRDVINFKEQLTRVDFVNKKGKATYTKVDAHVLLKDAKEVLFSVKYDEKSQRTSYIAEIAHIAGQCSRQIADRFNLGSRYAFHPIFRKCAAEIHSARRGWDPEADRIVLEVANDLGRPATFGELVERSSLRGRGQRAAIRLIGDGDIKKDHLDPFAVGTLCEVAA</sequence>
<evidence type="ECO:0000313" key="2">
    <source>
        <dbReference type="EMBL" id="NSX53272.1"/>
    </source>
</evidence>
<evidence type="ECO:0000256" key="1">
    <source>
        <dbReference type="SAM" id="MobiDB-lite"/>
    </source>
</evidence>
<feature type="region of interest" description="Disordered" evidence="1">
    <location>
        <begin position="1"/>
        <end position="25"/>
    </location>
</feature>
<dbReference type="Proteomes" id="UP000777935">
    <property type="component" value="Unassembled WGS sequence"/>
</dbReference>
<name>A0ABX2IR50_9RHOB</name>
<proteinExistence type="predicted"/>
<dbReference type="RefSeq" id="WP_174134398.1">
    <property type="nucleotide sequence ID" value="NZ_JABUFE010000001.1"/>
</dbReference>
<gene>
    <name evidence="2" type="ORF">HRQ87_00480</name>
</gene>
<dbReference type="EMBL" id="JABUFE010000001">
    <property type="protein sequence ID" value="NSX53272.1"/>
    <property type="molecule type" value="Genomic_DNA"/>
</dbReference>
<evidence type="ECO:0000313" key="3">
    <source>
        <dbReference type="Proteomes" id="UP000777935"/>
    </source>
</evidence>
<protein>
    <submittedName>
        <fullName evidence="2">Uncharacterized protein</fullName>
    </submittedName>
</protein>
<organism evidence="2 3">
    <name type="scientific">Parasulfitobacter algicola</name>
    <dbReference type="NCBI Taxonomy" id="2614809"/>
    <lineage>
        <taxon>Bacteria</taxon>
        <taxon>Pseudomonadati</taxon>
        <taxon>Pseudomonadota</taxon>
        <taxon>Alphaproteobacteria</taxon>
        <taxon>Rhodobacterales</taxon>
        <taxon>Roseobacteraceae</taxon>
        <taxon>Parasulfitobacter</taxon>
    </lineage>
</organism>
<comment type="caution">
    <text evidence="2">The sequence shown here is derived from an EMBL/GenBank/DDBJ whole genome shotgun (WGS) entry which is preliminary data.</text>
</comment>
<accession>A0ABX2IR50</accession>
<keyword evidence="3" id="KW-1185">Reference proteome</keyword>
<reference evidence="2 3" key="1">
    <citation type="submission" date="2020-06" db="EMBL/GenBank/DDBJ databases">
        <title>Sulfitobacter algicola sp. nov., isolated from green algae.</title>
        <authorList>
            <person name="Wang C."/>
        </authorList>
    </citation>
    <scope>NUCLEOTIDE SEQUENCE [LARGE SCALE GENOMIC DNA]</scope>
    <source>
        <strain evidence="2 3">1151</strain>
    </source>
</reference>